<evidence type="ECO:0000259" key="4">
    <source>
        <dbReference type="PROSITE" id="PS50949"/>
    </source>
</evidence>
<dbReference type="InterPro" id="IPR036388">
    <property type="entry name" value="WH-like_DNA-bd_sf"/>
</dbReference>
<dbReference type="RefSeq" id="WP_259496764.1">
    <property type="nucleotide sequence ID" value="NZ_JARBWL010000001.1"/>
</dbReference>
<keyword evidence="2" id="KW-0238">DNA-binding</keyword>
<dbReference type="Pfam" id="PF07729">
    <property type="entry name" value="FCD"/>
    <property type="match status" value="1"/>
</dbReference>
<dbReference type="SUPFAM" id="SSF48008">
    <property type="entry name" value="GntR ligand-binding domain-like"/>
    <property type="match status" value="1"/>
</dbReference>
<proteinExistence type="predicted"/>
<keyword evidence="1" id="KW-0805">Transcription regulation</keyword>
<gene>
    <name evidence="5" type="ORF">POF45_11770</name>
</gene>
<dbReference type="Pfam" id="PF00392">
    <property type="entry name" value="GntR"/>
    <property type="match status" value="1"/>
</dbReference>
<organism evidence="5 6">
    <name type="scientific">Pseudomonas fungipugnans</name>
    <dbReference type="NCBI Taxonomy" id="3024217"/>
    <lineage>
        <taxon>Bacteria</taxon>
        <taxon>Pseudomonadati</taxon>
        <taxon>Pseudomonadota</taxon>
        <taxon>Gammaproteobacteria</taxon>
        <taxon>Pseudomonadales</taxon>
        <taxon>Pseudomonadaceae</taxon>
        <taxon>Pseudomonas</taxon>
    </lineage>
</organism>
<dbReference type="InterPro" id="IPR008920">
    <property type="entry name" value="TF_FadR/GntR_C"/>
</dbReference>
<dbReference type="InterPro" id="IPR000524">
    <property type="entry name" value="Tscrpt_reg_HTH_GntR"/>
</dbReference>
<dbReference type="PROSITE" id="PS50949">
    <property type="entry name" value="HTH_GNTR"/>
    <property type="match status" value="1"/>
</dbReference>
<keyword evidence="6" id="KW-1185">Reference proteome</keyword>
<name>A0ABT6QMS8_9PSED</name>
<protein>
    <submittedName>
        <fullName evidence="5">GntR family transcriptional regulator</fullName>
    </submittedName>
</protein>
<evidence type="ECO:0000256" key="3">
    <source>
        <dbReference type="ARBA" id="ARBA00023163"/>
    </source>
</evidence>
<keyword evidence="3" id="KW-0804">Transcription</keyword>
<dbReference type="PANTHER" id="PTHR43537:SF53">
    <property type="entry name" value="HTH-TYPE TRANSCRIPTIONAL REPRESSOR NANR"/>
    <property type="match status" value="1"/>
</dbReference>
<reference evidence="5 6" key="1">
    <citation type="submission" date="2023-02" db="EMBL/GenBank/DDBJ databases">
        <title>Pseudomonas chrutzelriedensis sp. nov., a potently antifungal strain isolated from moss.</title>
        <authorList>
            <person name="Schnyder A."/>
            <person name="Kalawong R."/>
            <person name="Eberl L."/>
            <person name="Agnoli K."/>
        </authorList>
    </citation>
    <scope>NUCLEOTIDE SEQUENCE [LARGE SCALE GENOMIC DNA]</scope>
    <source>
        <strain evidence="5 6">681</strain>
    </source>
</reference>
<dbReference type="SMART" id="SM00895">
    <property type="entry name" value="FCD"/>
    <property type="match status" value="1"/>
</dbReference>
<dbReference type="InterPro" id="IPR036390">
    <property type="entry name" value="WH_DNA-bd_sf"/>
</dbReference>
<dbReference type="Gene3D" id="1.20.120.530">
    <property type="entry name" value="GntR ligand-binding domain-like"/>
    <property type="match status" value="1"/>
</dbReference>
<dbReference type="EMBL" id="JARBWL010000001">
    <property type="protein sequence ID" value="MDI2592095.1"/>
    <property type="molecule type" value="Genomic_DNA"/>
</dbReference>
<evidence type="ECO:0000256" key="2">
    <source>
        <dbReference type="ARBA" id="ARBA00023125"/>
    </source>
</evidence>
<evidence type="ECO:0000313" key="5">
    <source>
        <dbReference type="EMBL" id="MDI2592095.1"/>
    </source>
</evidence>
<dbReference type="SUPFAM" id="SSF46785">
    <property type="entry name" value="Winged helix' DNA-binding domain"/>
    <property type="match status" value="1"/>
</dbReference>
<comment type="caution">
    <text evidence="5">The sequence shown here is derived from an EMBL/GenBank/DDBJ whole genome shotgun (WGS) entry which is preliminary data.</text>
</comment>
<dbReference type="Gene3D" id="1.10.10.10">
    <property type="entry name" value="Winged helix-like DNA-binding domain superfamily/Winged helix DNA-binding domain"/>
    <property type="match status" value="1"/>
</dbReference>
<evidence type="ECO:0000313" key="6">
    <source>
        <dbReference type="Proteomes" id="UP001159100"/>
    </source>
</evidence>
<dbReference type="Proteomes" id="UP001159100">
    <property type="component" value="Unassembled WGS sequence"/>
</dbReference>
<sequence>MNSFAPAQPLSALPFARTKTSADDLYPQVFDAILEQRLVPSSRFTEESLADLFGTSRSSIRQVLTRLSHQQIIIVRPNHRPKVAALDAEQTRQTLHARRLTEITLVRLACQQPCPQDLQRLRVLIEQERQCTQRGPAIRLAGEFHLQLAEMAGNAPLAHFLGSLVPMTALAIARFGGQTQSCCEWQAHAGIVDALEGGDVAMAVRLMGQCLDQIEGALLNPETCQDCIAN</sequence>
<feature type="domain" description="HTH gntR-type" evidence="4">
    <location>
        <begin position="19"/>
        <end position="86"/>
    </location>
</feature>
<dbReference type="InterPro" id="IPR011711">
    <property type="entry name" value="GntR_C"/>
</dbReference>
<dbReference type="PANTHER" id="PTHR43537">
    <property type="entry name" value="TRANSCRIPTIONAL REGULATOR, GNTR FAMILY"/>
    <property type="match status" value="1"/>
</dbReference>
<accession>A0ABT6QMS8</accession>
<evidence type="ECO:0000256" key="1">
    <source>
        <dbReference type="ARBA" id="ARBA00023015"/>
    </source>
</evidence>